<proteinExistence type="predicted"/>
<dbReference type="RefSeq" id="WP_135286924.1">
    <property type="nucleotide sequence ID" value="NZ_SMLL01000008.1"/>
</dbReference>
<reference evidence="3 4" key="1">
    <citation type="submission" date="2019-03" db="EMBL/GenBank/DDBJ databases">
        <title>Ramlibacter rhizophilus CCTCC AB2015357, whole genome shotgun sequence.</title>
        <authorList>
            <person name="Zhang X."/>
            <person name="Feng G."/>
            <person name="Zhu H."/>
        </authorList>
    </citation>
    <scope>NUCLEOTIDE SEQUENCE [LARGE SCALE GENOMIC DNA]</scope>
    <source>
        <strain evidence="3 4">CCTCC AB2015357</strain>
    </source>
</reference>
<dbReference type="SUPFAM" id="SSF53474">
    <property type="entry name" value="alpha/beta-Hydrolases"/>
    <property type="match status" value="1"/>
</dbReference>
<sequence length="290" mass="31510">MKLDDPQWLEEQYDNRARVPDHGDYFARWASESDAVRASLPCTLDIPYGKAPRERLDVFPAAQVPGRAAKAGAPVMVFIHGGYWRSLDKEMHAFVARPFVEAGACVVLPEYTLCPEVTVPQIVLQQVQALAWCARNIADHGGDPARITVVGHSAGAHLAAMLLACRWDAVDARLPPGLLTQALAISGLYELEPLRHTPSIQASLHLTPSDVDKASPARLPPPAEGSLSTVVGGRESMEFLRHNELIRQAWGSAHVPVCEALPGLNHFSVLDALVAPGHELHRLARQLLAP</sequence>
<keyword evidence="1 3" id="KW-0378">Hydrolase</keyword>
<keyword evidence="4" id="KW-1185">Reference proteome</keyword>
<evidence type="ECO:0000256" key="1">
    <source>
        <dbReference type="ARBA" id="ARBA00022801"/>
    </source>
</evidence>
<dbReference type="InterPro" id="IPR029058">
    <property type="entry name" value="AB_hydrolase_fold"/>
</dbReference>
<dbReference type="Proteomes" id="UP000297564">
    <property type="component" value="Unassembled WGS sequence"/>
</dbReference>
<dbReference type="AlphaFoldDB" id="A0A4Z0BEM6"/>
<dbReference type="PANTHER" id="PTHR48081">
    <property type="entry name" value="AB HYDROLASE SUPERFAMILY PROTEIN C4A8.06C"/>
    <property type="match status" value="1"/>
</dbReference>
<name>A0A4Z0BEM6_9BURK</name>
<evidence type="ECO:0000259" key="2">
    <source>
        <dbReference type="Pfam" id="PF07859"/>
    </source>
</evidence>
<organism evidence="3 4">
    <name type="scientific">Ramlibacter rhizophilus</name>
    <dbReference type="NCBI Taxonomy" id="1781167"/>
    <lineage>
        <taxon>Bacteria</taxon>
        <taxon>Pseudomonadati</taxon>
        <taxon>Pseudomonadota</taxon>
        <taxon>Betaproteobacteria</taxon>
        <taxon>Burkholderiales</taxon>
        <taxon>Comamonadaceae</taxon>
        <taxon>Ramlibacter</taxon>
    </lineage>
</organism>
<dbReference type="PANTHER" id="PTHR48081:SF33">
    <property type="entry name" value="KYNURENINE FORMAMIDASE"/>
    <property type="match status" value="1"/>
</dbReference>
<protein>
    <submittedName>
        <fullName evidence="3">Alpha/beta hydrolase</fullName>
    </submittedName>
</protein>
<dbReference type="Pfam" id="PF07859">
    <property type="entry name" value="Abhydrolase_3"/>
    <property type="match status" value="1"/>
</dbReference>
<dbReference type="Gene3D" id="3.40.50.1820">
    <property type="entry name" value="alpha/beta hydrolase"/>
    <property type="match status" value="1"/>
</dbReference>
<dbReference type="InterPro" id="IPR013094">
    <property type="entry name" value="AB_hydrolase_3"/>
</dbReference>
<evidence type="ECO:0000313" key="4">
    <source>
        <dbReference type="Proteomes" id="UP000297564"/>
    </source>
</evidence>
<feature type="domain" description="Alpha/beta hydrolase fold-3" evidence="2">
    <location>
        <begin position="76"/>
        <end position="191"/>
    </location>
</feature>
<gene>
    <name evidence="3" type="ORF">EZ242_19795</name>
</gene>
<accession>A0A4Z0BEM6</accession>
<comment type="caution">
    <text evidence="3">The sequence shown here is derived from an EMBL/GenBank/DDBJ whole genome shotgun (WGS) entry which is preliminary data.</text>
</comment>
<evidence type="ECO:0000313" key="3">
    <source>
        <dbReference type="EMBL" id="TFY96913.1"/>
    </source>
</evidence>
<dbReference type="OrthoDB" id="9771666at2"/>
<dbReference type="EMBL" id="SMLL01000008">
    <property type="protein sequence ID" value="TFY96913.1"/>
    <property type="molecule type" value="Genomic_DNA"/>
</dbReference>
<dbReference type="GO" id="GO:0016787">
    <property type="term" value="F:hydrolase activity"/>
    <property type="evidence" value="ECO:0007669"/>
    <property type="project" value="UniProtKB-KW"/>
</dbReference>
<dbReference type="InterPro" id="IPR050300">
    <property type="entry name" value="GDXG_lipolytic_enzyme"/>
</dbReference>